<dbReference type="Proteomes" id="UP001194696">
    <property type="component" value="Unassembled WGS sequence"/>
</dbReference>
<keyword evidence="9" id="KW-1185">Reference proteome</keyword>
<name>A0ABQ7KFN1_9FUNG</name>
<reference evidence="8 9" key="1">
    <citation type="journal article" date="2020" name="Fungal Divers.">
        <title>Resolving the Mortierellaceae phylogeny through synthesis of multi-gene phylogenetics and phylogenomics.</title>
        <authorList>
            <person name="Vandepol N."/>
            <person name="Liber J."/>
            <person name="Desiro A."/>
            <person name="Na H."/>
            <person name="Kennedy M."/>
            <person name="Barry K."/>
            <person name="Grigoriev I.V."/>
            <person name="Miller A.N."/>
            <person name="O'Donnell K."/>
            <person name="Stajich J.E."/>
            <person name="Bonito G."/>
        </authorList>
    </citation>
    <scope>NUCLEOTIDE SEQUENCE [LARGE SCALE GENOMIC DNA]</scope>
    <source>
        <strain evidence="8 9">AD045</strain>
    </source>
</reference>
<feature type="domain" description="DUF202" evidence="7">
    <location>
        <begin position="267"/>
        <end position="325"/>
    </location>
</feature>
<feature type="region of interest" description="Disordered" evidence="5">
    <location>
        <begin position="1"/>
        <end position="37"/>
    </location>
</feature>
<feature type="region of interest" description="Disordered" evidence="5">
    <location>
        <begin position="51"/>
        <end position="119"/>
    </location>
</feature>
<evidence type="ECO:0000256" key="1">
    <source>
        <dbReference type="ARBA" id="ARBA00004127"/>
    </source>
</evidence>
<evidence type="ECO:0000313" key="8">
    <source>
        <dbReference type="EMBL" id="KAG0297653.1"/>
    </source>
</evidence>
<evidence type="ECO:0000256" key="3">
    <source>
        <dbReference type="ARBA" id="ARBA00022989"/>
    </source>
</evidence>
<dbReference type="EMBL" id="JAAAIM010000026">
    <property type="protein sequence ID" value="KAG0297653.1"/>
    <property type="molecule type" value="Genomic_DNA"/>
</dbReference>
<dbReference type="PANTHER" id="PTHR46140">
    <property type="entry name" value="VACUOLAR TRANSPORTER CHAPERONE 1-RELATED"/>
    <property type="match status" value="1"/>
</dbReference>
<evidence type="ECO:0000259" key="7">
    <source>
        <dbReference type="Pfam" id="PF02656"/>
    </source>
</evidence>
<proteinExistence type="predicted"/>
<evidence type="ECO:0000256" key="4">
    <source>
        <dbReference type="ARBA" id="ARBA00023136"/>
    </source>
</evidence>
<sequence length="376" mass="42051">MSHQPHQYNYDSQNSRTNNNQQGQHNSSLPYSDAGGSLNIDSITDYYTTTTTTTTTSTTPSQLPQQQQNHQYQAPSFPPSTSPSPYSSSSLDPLATNPSQLKRPVSPYNPTERPKYPWNIPSAASSVYSTADLSGSTAYNSSISDKRRLINSWSSRPQSSVMDPNEQPHGQHQFTAIELHSQQFPSDINNTPVRSRNPSGNSNSNNEMASLSPTGNKERPASIYSTTGRKKKQGFWANIKPKKFSFRPDGVKAPKKANSVGNKKAKFSNERTMVHWIKASMLVGGLAMTLLSFGDNGTTPYVGVALLVICLMMLIYSTTVFQVRMEWINMRRRDVLYYDRYAPTILTAFVFTTFTFNGIIIFFGNFHTNKVFLKPY</sequence>
<evidence type="ECO:0000256" key="6">
    <source>
        <dbReference type="SAM" id="Phobius"/>
    </source>
</evidence>
<feature type="compositionally biased region" description="Low complexity" evidence="5">
    <location>
        <begin position="51"/>
        <end position="75"/>
    </location>
</feature>
<keyword evidence="3 6" id="KW-1133">Transmembrane helix</keyword>
<keyword evidence="2 6" id="KW-0812">Transmembrane</keyword>
<comment type="caution">
    <text evidence="8">The sequence shown here is derived from an EMBL/GenBank/DDBJ whole genome shotgun (WGS) entry which is preliminary data.</text>
</comment>
<evidence type="ECO:0000256" key="2">
    <source>
        <dbReference type="ARBA" id="ARBA00022692"/>
    </source>
</evidence>
<accession>A0ABQ7KFN1</accession>
<keyword evidence="4 6" id="KW-0472">Membrane</keyword>
<feature type="transmembrane region" description="Helical" evidence="6">
    <location>
        <begin position="344"/>
        <end position="366"/>
    </location>
</feature>
<comment type="subcellular location">
    <subcellularLocation>
        <location evidence="1">Endomembrane system</location>
        <topology evidence="1">Multi-pass membrane protein</topology>
    </subcellularLocation>
</comment>
<feature type="transmembrane region" description="Helical" evidence="6">
    <location>
        <begin position="273"/>
        <end position="294"/>
    </location>
</feature>
<feature type="compositionally biased region" description="Polar residues" evidence="5">
    <location>
        <begin position="1"/>
        <end position="30"/>
    </location>
</feature>
<evidence type="ECO:0000256" key="5">
    <source>
        <dbReference type="SAM" id="MobiDB-lite"/>
    </source>
</evidence>
<feature type="transmembrane region" description="Helical" evidence="6">
    <location>
        <begin position="300"/>
        <end position="323"/>
    </location>
</feature>
<protein>
    <recommendedName>
        <fullName evidence="7">DUF202 domain-containing protein</fullName>
    </recommendedName>
</protein>
<dbReference type="InterPro" id="IPR003807">
    <property type="entry name" value="DUF202"/>
</dbReference>
<dbReference type="PANTHER" id="PTHR46140:SF1">
    <property type="entry name" value="VACUOLAR TRANSPORTER CHAPERONE COMPLEX SUBUNIT 4-RELATED"/>
    <property type="match status" value="1"/>
</dbReference>
<dbReference type="InterPro" id="IPR051572">
    <property type="entry name" value="VTC_Complex_Subunit"/>
</dbReference>
<evidence type="ECO:0000313" key="9">
    <source>
        <dbReference type="Proteomes" id="UP001194696"/>
    </source>
</evidence>
<feature type="region of interest" description="Disordered" evidence="5">
    <location>
        <begin position="185"/>
        <end position="229"/>
    </location>
</feature>
<gene>
    <name evidence="8" type="ORF">BGZ96_005530</name>
</gene>
<dbReference type="Pfam" id="PF02656">
    <property type="entry name" value="DUF202"/>
    <property type="match status" value="1"/>
</dbReference>
<feature type="compositionally biased region" description="Low complexity" evidence="5">
    <location>
        <begin position="194"/>
        <end position="206"/>
    </location>
</feature>
<organism evidence="8 9">
    <name type="scientific">Linnemannia gamsii</name>
    <dbReference type="NCBI Taxonomy" id="64522"/>
    <lineage>
        <taxon>Eukaryota</taxon>
        <taxon>Fungi</taxon>
        <taxon>Fungi incertae sedis</taxon>
        <taxon>Mucoromycota</taxon>
        <taxon>Mortierellomycotina</taxon>
        <taxon>Mortierellomycetes</taxon>
        <taxon>Mortierellales</taxon>
        <taxon>Mortierellaceae</taxon>
        <taxon>Linnemannia</taxon>
    </lineage>
</organism>